<dbReference type="EMBL" id="JARKIF010000010">
    <property type="protein sequence ID" value="KAJ7628973.1"/>
    <property type="molecule type" value="Genomic_DNA"/>
</dbReference>
<feature type="compositionally biased region" description="Basic and acidic residues" evidence="1">
    <location>
        <begin position="192"/>
        <end position="202"/>
    </location>
</feature>
<organism evidence="2 3">
    <name type="scientific">Roridomyces roridus</name>
    <dbReference type="NCBI Taxonomy" id="1738132"/>
    <lineage>
        <taxon>Eukaryota</taxon>
        <taxon>Fungi</taxon>
        <taxon>Dikarya</taxon>
        <taxon>Basidiomycota</taxon>
        <taxon>Agaricomycotina</taxon>
        <taxon>Agaricomycetes</taxon>
        <taxon>Agaricomycetidae</taxon>
        <taxon>Agaricales</taxon>
        <taxon>Marasmiineae</taxon>
        <taxon>Mycenaceae</taxon>
        <taxon>Roridomyces</taxon>
    </lineage>
</organism>
<gene>
    <name evidence="2" type="ORF">FB45DRAFT_867934</name>
</gene>
<sequence length="342" mass="38347">MAMSYWAELAASRLATEDKVGTQRSCIEELIGVKQSAAGPEVRMRSPVGRELSARSRKSVMDLNLPQMLVEFKWKRDSPHILNTFIGAHMHWERGEGRTVHRCSFKHPAETETEWMQTHITFLPSRTSWLVPHPNLKVQQSPMQVVTRRHHYGAGGGKQRGRQLHRTNDVAMAVRNEHEEGRRKMAQPGSQRAERARGGARTRWESGDVAAWGVSGKQCRAGALARKTKGEELDTKVKGRKDGGWSVVGGEKKWKPAAEQEHWKAKTHTESTELRYIRRRRAGSAYDEDDKTNGPLATPVNLSGVRTGNLADKYRGAGPVAEPRGWGSEHIHILSLGFFSVV</sequence>
<dbReference type="Proteomes" id="UP001221142">
    <property type="component" value="Unassembled WGS sequence"/>
</dbReference>
<evidence type="ECO:0000313" key="2">
    <source>
        <dbReference type="EMBL" id="KAJ7628973.1"/>
    </source>
</evidence>
<name>A0AAD7FNJ2_9AGAR</name>
<feature type="region of interest" description="Disordered" evidence="1">
    <location>
        <begin position="177"/>
        <end position="202"/>
    </location>
</feature>
<proteinExistence type="predicted"/>
<reference evidence="2" key="1">
    <citation type="submission" date="2023-03" db="EMBL/GenBank/DDBJ databases">
        <title>Massive genome expansion in bonnet fungi (Mycena s.s.) driven by repeated elements and novel gene families across ecological guilds.</title>
        <authorList>
            <consortium name="Lawrence Berkeley National Laboratory"/>
            <person name="Harder C.B."/>
            <person name="Miyauchi S."/>
            <person name="Viragh M."/>
            <person name="Kuo A."/>
            <person name="Thoen E."/>
            <person name="Andreopoulos B."/>
            <person name="Lu D."/>
            <person name="Skrede I."/>
            <person name="Drula E."/>
            <person name="Henrissat B."/>
            <person name="Morin E."/>
            <person name="Kohler A."/>
            <person name="Barry K."/>
            <person name="LaButti K."/>
            <person name="Morin E."/>
            <person name="Salamov A."/>
            <person name="Lipzen A."/>
            <person name="Mereny Z."/>
            <person name="Hegedus B."/>
            <person name="Baldrian P."/>
            <person name="Stursova M."/>
            <person name="Weitz H."/>
            <person name="Taylor A."/>
            <person name="Grigoriev I.V."/>
            <person name="Nagy L.G."/>
            <person name="Martin F."/>
            <person name="Kauserud H."/>
        </authorList>
    </citation>
    <scope>NUCLEOTIDE SEQUENCE</scope>
    <source>
        <strain evidence="2">9284</strain>
    </source>
</reference>
<evidence type="ECO:0000313" key="3">
    <source>
        <dbReference type="Proteomes" id="UP001221142"/>
    </source>
</evidence>
<comment type="caution">
    <text evidence="2">The sequence shown here is derived from an EMBL/GenBank/DDBJ whole genome shotgun (WGS) entry which is preliminary data.</text>
</comment>
<accession>A0AAD7FNJ2</accession>
<protein>
    <submittedName>
        <fullName evidence="2">Uncharacterized protein</fullName>
    </submittedName>
</protein>
<keyword evidence="3" id="KW-1185">Reference proteome</keyword>
<evidence type="ECO:0000256" key="1">
    <source>
        <dbReference type="SAM" id="MobiDB-lite"/>
    </source>
</evidence>
<dbReference type="AlphaFoldDB" id="A0AAD7FNJ2"/>